<evidence type="ECO:0000313" key="1">
    <source>
        <dbReference type="EMBL" id="CDO63408.1"/>
    </source>
</evidence>
<dbReference type="EMBL" id="HG810767">
    <property type="protein sequence ID" value="CDO63408.1"/>
    <property type="molecule type" value="Genomic_DNA"/>
</dbReference>
<name>A0A060RPT1_PLARE</name>
<gene>
    <name evidence="1" type="ORF">PRCDC_0620800</name>
</gene>
<proteinExistence type="predicted"/>
<dbReference type="PhylomeDB" id="A0A060RPT1"/>
<evidence type="ECO:0000313" key="2">
    <source>
        <dbReference type="Proteomes" id="UP000027581"/>
    </source>
</evidence>
<dbReference type="AlphaFoldDB" id="A0A060RPT1"/>
<sequence length="128" mass="15883">MKKIYYTRINNNINNGFHLLKKYFCIEKTSKKEDIEDFFKDLTSDESKTWEYYIKGINPDYEPRKEMYHFLINQNVNVKRMTVYEIECFTKWLQMRKIYGNKYPAFPYEITFEDKIEELKEKYPLHKD</sequence>
<reference evidence="1" key="1">
    <citation type="submission" date="2014-01" db="EMBL/GenBank/DDBJ databases">
        <authorList>
            <person name="Aslett M."/>
        </authorList>
    </citation>
    <scope>NUCLEOTIDE SEQUENCE</scope>
    <source>
        <strain evidence="1">CDC</strain>
    </source>
</reference>
<dbReference type="Proteomes" id="UP000027581">
    <property type="component" value="Unassembled WGS sequence"/>
</dbReference>
<dbReference type="VEuPathDB" id="PlasmoDB:PRCDC_0620800"/>
<organism evidence="1 2">
    <name type="scientific">Plasmodium reichenowi</name>
    <dbReference type="NCBI Taxonomy" id="5854"/>
    <lineage>
        <taxon>Eukaryota</taxon>
        <taxon>Sar</taxon>
        <taxon>Alveolata</taxon>
        <taxon>Apicomplexa</taxon>
        <taxon>Aconoidasida</taxon>
        <taxon>Haemosporida</taxon>
        <taxon>Plasmodiidae</taxon>
        <taxon>Plasmodium</taxon>
        <taxon>Plasmodium (Laverania)</taxon>
    </lineage>
</organism>
<dbReference type="VEuPathDB" id="PlasmoDB:PRG01_0621900"/>
<reference evidence="1" key="2">
    <citation type="submission" date="2014-05" db="EMBL/GenBank/DDBJ databases">
        <title>The genome sequences of chimpanzee malaria parasites reveal the path to human adaptation.</title>
        <authorList>
            <person name="Otto T.D."/>
            <person name="Rayner J.C."/>
            <person name="Boehme U."/>
            <person name="Pain A."/>
            <person name="Spottiswoode N."/>
            <person name="Sanders M."/>
            <person name="Quail M."/>
            <person name="Ollomo B."/>
            <person name="Renaud F."/>
            <person name="Thomas A.W."/>
            <person name="Prugnolle F."/>
            <person name="Conway D.J."/>
            <person name="Newbold C."/>
            <person name="Berriman M."/>
        </authorList>
    </citation>
    <scope>NUCLEOTIDE SEQUENCE [LARGE SCALE GENOMIC DNA]</scope>
    <source>
        <strain evidence="1">CDC</strain>
    </source>
</reference>
<accession>A0A060RPT1</accession>
<keyword evidence="2" id="KW-1185">Reference proteome</keyword>
<protein>
    <submittedName>
        <fullName evidence="1">Uncharacterized protein</fullName>
    </submittedName>
</protein>